<accession>A0A562R533</accession>
<reference evidence="7 8" key="1">
    <citation type="journal article" date="2015" name="Stand. Genomic Sci.">
        <title>Genomic Encyclopedia of Bacterial and Archaeal Type Strains, Phase III: the genomes of soil and plant-associated and newly described type strains.</title>
        <authorList>
            <person name="Whitman W.B."/>
            <person name="Woyke T."/>
            <person name="Klenk H.P."/>
            <person name="Zhou Y."/>
            <person name="Lilburn T.G."/>
            <person name="Beck B.J."/>
            <person name="De Vos P."/>
            <person name="Vandamme P."/>
            <person name="Eisen J.A."/>
            <person name="Garrity G."/>
            <person name="Hugenholtz P."/>
            <person name="Kyrpides N.C."/>
        </authorList>
    </citation>
    <scope>NUCLEOTIDE SEQUENCE [LARGE SCALE GENOMIC DNA]</scope>
    <source>
        <strain evidence="7 8">CGMCC 1.10822</strain>
    </source>
</reference>
<feature type="chain" id="PRO_5022146796" evidence="5">
    <location>
        <begin position="20"/>
        <end position="195"/>
    </location>
</feature>
<dbReference type="OrthoDB" id="9790194at2"/>
<dbReference type="Gene3D" id="3.40.30.10">
    <property type="entry name" value="Glutaredoxin"/>
    <property type="match status" value="1"/>
</dbReference>
<feature type="binding site" evidence="3">
    <location>
        <position position="75"/>
    </location>
    <ligand>
        <name>Cu cation</name>
        <dbReference type="ChEBI" id="CHEBI:23378"/>
    </ligand>
</feature>
<sequence>MKKLFAALCMPLFLVLALAACSERRPAFNNTDITGLNYAKGFSLKDHDGKPVTLETYKGKVVVMFFGYTQCPDVCPTTMAEMANVMKELGPQSDEVQVLFVTLDPERDKPELLREYAPAFDKRFVGLYGTPAETIQTAQEFKVFFQKVPGQTPDSYTIDHTAGSYVFDKQGKPRLFLRHNQGAAPIVHDLKLLLS</sequence>
<dbReference type="RefSeq" id="WP_145650427.1">
    <property type="nucleotide sequence ID" value="NZ_VLLB01000006.1"/>
</dbReference>
<dbReference type="PANTHER" id="PTHR12151:SF25">
    <property type="entry name" value="LINALOOL DEHYDRATASE_ISOMERASE DOMAIN-CONTAINING PROTEIN"/>
    <property type="match status" value="1"/>
</dbReference>
<dbReference type="EMBL" id="VLLB01000006">
    <property type="protein sequence ID" value="TWI63570.1"/>
    <property type="molecule type" value="Genomic_DNA"/>
</dbReference>
<evidence type="ECO:0000256" key="4">
    <source>
        <dbReference type="PIRSR" id="PIRSR603782-2"/>
    </source>
</evidence>
<evidence type="ECO:0000313" key="7">
    <source>
        <dbReference type="EMBL" id="TWI63570.1"/>
    </source>
</evidence>
<evidence type="ECO:0000259" key="6">
    <source>
        <dbReference type="PROSITE" id="PS51352"/>
    </source>
</evidence>
<keyword evidence="3" id="KW-0479">Metal-binding</keyword>
<dbReference type="Pfam" id="PF02630">
    <property type="entry name" value="SCO1-SenC"/>
    <property type="match status" value="1"/>
</dbReference>
<dbReference type="InterPro" id="IPR003782">
    <property type="entry name" value="SCO1/SenC"/>
</dbReference>
<feature type="signal peptide" evidence="5">
    <location>
        <begin position="1"/>
        <end position="19"/>
    </location>
</feature>
<feature type="binding site" evidence="3">
    <location>
        <position position="160"/>
    </location>
    <ligand>
        <name>Cu cation</name>
        <dbReference type="ChEBI" id="CHEBI:23378"/>
    </ligand>
</feature>
<dbReference type="CDD" id="cd02968">
    <property type="entry name" value="SCO"/>
    <property type="match status" value="1"/>
</dbReference>
<dbReference type="SUPFAM" id="SSF52833">
    <property type="entry name" value="Thioredoxin-like"/>
    <property type="match status" value="1"/>
</dbReference>
<dbReference type="PROSITE" id="PS51352">
    <property type="entry name" value="THIOREDOXIN_2"/>
    <property type="match status" value="1"/>
</dbReference>
<evidence type="ECO:0000256" key="1">
    <source>
        <dbReference type="ARBA" id="ARBA00010996"/>
    </source>
</evidence>
<dbReference type="FunFam" id="3.40.30.10:FF:000013">
    <property type="entry name" value="Blast:Protein SCO1 homolog, mitochondrial"/>
    <property type="match status" value="1"/>
</dbReference>
<dbReference type="InterPro" id="IPR013766">
    <property type="entry name" value="Thioredoxin_domain"/>
</dbReference>
<keyword evidence="4" id="KW-1015">Disulfide bond</keyword>
<feature type="domain" description="Thioredoxin" evidence="6">
    <location>
        <begin position="33"/>
        <end position="195"/>
    </location>
</feature>
<evidence type="ECO:0000256" key="5">
    <source>
        <dbReference type="SAM" id="SignalP"/>
    </source>
</evidence>
<dbReference type="InterPro" id="IPR036249">
    <property type="entry name" value="Thioredoxin-like_sf"/>
</dbReference>
<protein>
    <submittedName>
        <fullName evidence="7">Protein SCO1/2</fullName>
    </submittedName>
</protein>
<name>A0A562R533_9BURK</name>
<keyword evidence="2 3" id="KW-0186">Copper</keyword>
<evidence type="ECO:0000256" key="3">
    <source>
        <dbReference type="PIRSR" id="PIRSR603782-1"/>
    </source>
</evidence>
<dbReference type="PANTHER" id="PTHR12151">
    <property type="entry name" value="ELECTRON TRANSPORT PROTIN SCO1/SENC FAMILY MEMBER"/>
    <property type="match status" value="1"/>
</dbReference>
<keyword evidence="8" id="KW-1185">Reference proteome</keyword>
<feature type="disulfide bond" description="Redox-active" evidence="4">
    <location>
        <begin position="71"/>
        <end position="75"/>
    </location>
</feature>
<evidence type="ECO:0000256" key="2">
    <source>
        <dbReference type="ARBA" id="ARBA00023008"/>
    </source>
</evidence>
<comment type="caution">
    <text evidence="7">The sequence shown here is derived from an EMBL/GenBank/DDBJ whole genome shotgun (WGS) entry which is preliminary data.</text>
</comment>
<dbReference type="PROSITE" id="PS51257">
    <property type="entry name" value="PROKAR_LIPOPROTEIN"/>
    <property type="match status" value="1"/>
</dbReference>
<comment type="similarity">
    <text evidence="1">Belongs to the SCO1/2 family.</text>
</comment>
<gene>
    <name evidence="7" type="ORF">IP91_03541</name>
</gene>
<dbReference type="GO" id="GO:0046872">
    <property type="term" value="F:metal ion binding"/>
    <property type="evidence" value="ECO:0007669"/>
    <property type="project" value="UniProtKB-KW"/>
</dbReference>
<organism evidence="7 8">
    <name type="scientific">Pseudoduganella lurida</name>
    <dbReference type="NCBI Taxonomy" id="1036180"/>
    <lineage>
        <taxon>Bacteria</taxon>
        <taxon>Pseudomonadati</taxon>
        <taxon>Pseudomonadota</taxon>
        <taxon>Betaproteobacteria</taxon>
        <taxon>Burkholderiales</taxon>
        <taxon>Oxalobacteraceae</taxon>
        <taxon>Telluria group</taxon>
        <taxon>Pseudoduganella</taxon>
    </lineage>
</organism>
<keyword evidence="5" id="KW-0732">Signal</keyword>
<dbReference type="AlphaFoldDB" id="A0A562R533"/>
<dbReference type="Proteomes" id="UP000318431">
    <property type="component" value="Unassembled WGS sequence"/>
</dbReference>
<feature type="binding site" evidence="3">
    <location>
        <position position="71"/>
    </location>
    <ligand>
        <name>Cu cation</name>
        <dbReference type="ChEBI" id="CHEBI:23378"/>
    </ligand>
</feature>
<proteinExistence type="inferred from homology"/>
<evidence type="ECO:0000313" key="8">
    <source>
        <dbReference type="Proteomes" id="UP000318431"/>
    </source>
</evidence>